<keyword evidence="3" id="KW-1185">Reference proteome</keyword>
<name>A0A0D3GNM7_9ORYZ</name>
<feature type="domain" description="NAD-dependent epimerase/dehydratase" evidence="1">
    <location>
        <begin position="81"/>
        <end position="292"/>
    </location>
</feature>
<reference evidence="2" key="2">
    <citation type="submission" date="2015-03" db="UniProtKB">
        <authorList>
            <consortium name="EnsemblPlants"/>
        </authorList>
    </citation>
    <scope>IDENTIFICATION</scope>
</reference>
<proteinExistence type="predicted"/>
<reference evidence="2" key="1">
    <citation type="journal article" date="2009" name="Rice">
        <title>De Novo Next Generation Sequencing of Plant Genomes.</title>
        <authorList>
            <person name="Rounsley S."/>
            <person name="Marri P.R."/>
            <person name="Yu Y."/>
            <person name="He R."/>
            <person name="Sisneros N."/>
            <person name="Goicoechea J.L."/>
            <person name="Lee S.J."/>
            <person name="Angelova A."/>
            <person name="Kudrna D."/>
            <person name="Luo M."/>
            <person name="Affourtit J."/>
            <person name="Desany B."/>
            <person name="Knight J."/>
            <person name="Niazi F."/>
            <person name="Egholm M."/>
            <person name="Wing R.A."/>
        </authorList>
    </citation>
    <scope>NUCLEOTIDE SEQUENCE [LARGE SCALE GENOMIC DNA]</scope>
    <source>
        <strain evidence="2">cv. IRGC 105608</strain>
    </source>
</reference>
<dbReference type="GO" id="GO:0005829">
    <property type="term" value="C:cytosol"/>
    <property type="evidence" value="ECO:0007669"/>
    <property type="project" value="TreeGrafter"/>
</dbReference>
<organism evidence="2">
    <name type="scientific">Oryza barthii</name>
    <dbReference type="NCBI Taxonomy" id="65489"/>
    <lineage>
        <taxon>Eukaryota</taxon>
        <taxon>Viridiplantae</taxon>
        <taxon>Streptophyta</taxon>
        <taxon>Embryophyta</taxon>
        <taxon>Tracheophyta</taxon>
        <taxon>Spermatophyta</taxon>
        <taxon>Magnoliopsida</taxon>
        <taxon>Liliopsida</taxon>
        <taxon>Poales</taxon>
        <taxon>Poaceae</taxon>
        <taxon>BOP clade</taxon>
        <taxon>Oryzoideae</taxon>
        <taxon>Oryzeae</taxon>
        <taxon>Oryzinae</taxon>
        <taxon>Oryza</taxon>
    </lineage>
</organism>
<dbReference type="Pfam" id="PF01370">
    <property type="entry name" value="Epimerase"/>
    <property type="match status" value="1"/>
</dbReference>
<dbReference type="Proteomes" id="UP000026960">
    <property type="component" value="Chromosome 7"/>
</dbReference>
<protein>
    <recommendedName>
        <fullName evidence="1">NAD-dependent epimerase/dehydratase domain-containing protein</fullName>
    </recommendedName>
</protein>
<dbReference type="InterPro" id="IPR001509">
    <property type="entry name" value="Epimerase_deHydtase"/>
</dbReference>
<dbReference type="InterPro" id="IPR036291">
    <property type="entry name" value="NAD(P)-bd_dom_sf"/>
</dbReference>
<dbReference type="PaxDb" id="65489-OBART07G07170.2"/>
<dbReference type="PANTHER" id="PTHR43725">
    <property type="entry name" value="UDP-GLUCOSE 4-EPIMERASE"/>
    <property type="match status" value="1"/>
</dbReference>
<evidence type="ECO:0000313" key="3">
    <source>
        <dbReference type="Proteomes" id="UP000026960"/>
    </source>
</evidence>
<dbReference type="FunFam" id="3.40.50.720:FF:000321">
    <property type="entry name" value="Chloroplast stem-loop binding protein of 41 kDa a, chloroplastic"/>
    <property type="match status" value="1"/>
</dbReference>
<sequence length="392" mass="40952">MAFSSTAAAASTAFVSGHRRRSGACHLLSSSFLIAFPRAAAARRCGAAAAAPRRVGAVTVRAQAAAGAGKKSVLIVNTNGGGHAVIGFYLAKDLLAAGHAVTVLTVGDEGSDKMKKPPFSRFSELTSAGATTVWGDPADVGAAVGGGASFDVVLDNNGKDLDAVKPVVDWAKAAGVAQFLFVSSAGIYTPSDEPPHVEGDAVKESAGHVGVEKYIAEQFGSWASFRPQYMIGSGNNKDCEEWFFDRIVRGRPVPIPGSGMQVTNISHVRDLASMVALAVESPGAAAGRIFNCVSDRAVTFNGLVKMCAAAAGAQPEILHYDPAAVGVDAKKAFPFRNMHFYAEPRAAKEVLGWRSSTNLPEDLKERFAEYASSGRGQKEMSFDLDDKIIAAA</sequence>
<dbReference type="eggNOG" id="ENOG502QUUA">
    <property type="taxonomic scope" value="Eukaryota"/>
</dbReference>
<dbReference type="Gene3D" id="3.40.50.720">
    <property type="entry name" value="NAD(P)-binding Rossmann-like Domain"/>
    <property type="match status" value="1"/>
</dbReference>
<dbReference type="STRING" id="65489.A0A0D3GNM7"/>
<evidence type="ECO:0000313" key="2">
    <source>
        <dbReference type="EnsemblPlants" id="OBART07G07170.2"/>
    </source>
</evidence>
<dbReference type="EnsemblPlants" id="OBART07G07170.2">
    <property type="protein sequence ID" value="OBART07G07170.2"/>
    <property type="gene ID" value="OBART07G07170"/>
</dbReference>
<dbReference type="Gramene" id="OBART07G07170.2">
    <property type="protein sequence ID" value="OBART07G07170.2"/>
    <property type="gene ID" value="OBART07G07170"/>
</dbReference>
<dbReference type="SUPFAM" id="SSF51735">
    <property type="entry name" value="NAD(P)-binding Rossmann-fold domains"/>
    <property type="match status" value="1"/>
</dbReference>
<dbReference type="GO" id="GO:0005996">
    <property type="term" value="P:monosaccharide metabolic process"/>
    <property type="evidence" value="ECO:0007669"/>
    <property type="project" value="TreeGrafter"/>
</dbReference>
<accession>A0A0D3GNM7</accession>
<dbReference type="GO" id="GO:0003978">
    <property type="term" value="F:UDP-glucose 4-epimerase activity"/>
    <property type="evidence" value="ECO:0007669"/>
    <property type="project" value="TreeGrafter"/>
</dbReference>
<dbReference type="PANTHER" id="PTHR43725:SF6">
    <property type="entry name" value="CHLOROPLAST STEM-LOOP BINDING PROTEIN OF 41 KDA A, CHLOROPLASTIC"/>
    <property type="match status" value="1"/>
</dbReference>
<dbReference type="AlphaFoldDB" id="A0A0D3GNM7"/>
<evidence type="ECO:0000259" key="1">
    <source>
        <dbReference type="Pfam" id="PF01370"/>
    </source>
</evidence>